<organism evidence="1">
    <name type="scientific">Echinostoma caproni</name>
    <dbReference type="NCBI Taxonomy" id="27848"/>
    <lineage>
        <taxon>Eukaryota</taxon>
        <taxon>Metazoa</taxon>
        <taxon>Spiralia</taxon>
        <taxon>Lophotrochozoa</taxon>
        <taxon>Platyhelminthes</taxon>
        <taxon>Trematoda</taxon>
        <taxon>Digenea</taxon>
        <taxon>Plagiorchiida</taxon>
        <taxon>Echinostomata</taxon>
        <taxon>Echinostomatoidea</taxon>
        <taxon>Echinostomatidae</taxon>
        <taxon>Echinostoma</taxon>
    </lineage>
</organism>
<proteinExistence type="predicted"/>
<dbReference type="WBParaSite" id="ECPE_0001522001-mRNA-1">
    <property type="protein sequence ID" value="ECPE_0001522001-mRNA-1"/>
    <property type="gene ID" value="ECPE_0001522001"/>
</dbReference>
<dbReference type="InterPro" id="IPR011012">
    <property type="entry name" value="Longin-like_dom_sf"/>
</dbReference>
<dbReference type="GO" id="GO:0005484">
    <property type="term" value="F:SNAP receptor activity"/>
    <property type="evidence" value="ECO:0007669"/>
    <property type="project" value="TreeGrafter"/>
</dbReference>
<name>A0A183B7J5_9TREM</name>
<dbReference type="Gene3D" id="3.30.450.50">
    <property type="entry name" value="Longin domain"/>
    <property type="match status" value="2"/>
</dbReference>
<dbReference type="SUPFAM" id="SSF64356">
    <property type="entry name" value="SNARE-like"/>
    <property type="match status" value="1"/>
</dbReference>
<evidence type="ECO:0000313" key="1">
    <source>
        <dbReference type="WBParaSite" id="ECPE_0001522001-mRNA-1"/>
    </source>
</evidence>
<dbReference type="PANTHER" id="PTHR45806:SF1">
    <property type="entry name" value="SYNAPTOBREVIN HOMOLOG YKT6"/>
    <property type="match status" value="1"/>
</dbReference>
<accession>A0A183B7J5</accession>
<dbReference type="GO" id="GO:0006888">
    <property type="term" value="P:endoplasmic reticulum to Golgi vesicle-mediated transport"/>
    <property type="evidence" value="ECO:0007669"/>
    <property type="project" value="TreeGrafter"/>
</dbReference>
<dbReference type="PANTHER" id="PTHR45806">
    <property type="entry name" value="SYNAPTOBREVIN HOMOLOG YKT6"/>
    <property type="match status" value="1"/>
</dbReference>
<reference evidence="1" key="1">
    <citation type="submission" date="2016-06" db="UniProtKB">
        <authorList>
            <consortium name="WormBaseParasite"/>
        </authorList>
    </citation>
    <scope>IDENTIFICATION</scope>
</reference>
<sequence length="157" mass="18545">LKVFQPSHEFYMFRYFYRSSVKELMAFTAKLVCKRTNYCQRGLAKEQEYIFHVHVCQDDLYFIAQYPPATWTCMQEESATCKDNDKYLQLYQNPAEADVIMRLNIELDETKVILHNILKTLLSSDEELDDLLSSVIWTPPLGCRKLPAKFTECNYFV</sequence>
<dbReference type="GO" id="GO:0005794">
    <property type="term" value="C:Golgi apparatus"/>
    <property type="evidence" value="ECO:0007669"/>
    <property type="project" value="TreeGrafter"/>
</dbReference>
<protein>
    <submittedName>
        <fullName evidence="1">NARG2_C domain-containing protein</fullName>
    </submittedName>
</protein>
<dbReference type="AlphaFoldDB" id="A0A183B7J5"/>